<name>A0A0D5YSH3_9FLAO</name>
<proteinExistence type="predicted"/>
<organism evidence="1 2">
    <name type="scientific">Flagellimonas lutaonensis</name>
    <dbReference type="NCBI Taxonomy" id="516051"/>
    <lineage>
        <taxon>Bacteria</taxon>
        <taxon>Pseudomonadati</taxon>
        <taxon>Bacteroidota</taxon>
        <taxon>Flavobacteriia</taxon>
        <taxon>Flavobacteriales</taxon>
        <taxon>Flavobacteriaceae</taxon>
        <taxon>Flagellimonas</taxon>
    </lineage>
</organism>
<evidence type="ECO:0000313" key="2">
    <source>
        <dbReference type="Proteomes" id="UP000032726"/>
    </source>
</evidence>
<reference evidence="1 2" key="1">
    <citation type="submission" date="2015-03" db="EMBL/GenBank/DDBJ databases">
        <title>Complete genome sequence of Muricauda lutaonensis CC-HSB-11T, isolated from a coastal hot spring.</title>
        <authorList>
            <person name="Kim K.M."/>
        </authorList>
    </citation>
    <scope>NUCLEOTIDE SEQUENCE [LARGE SCALE GENOMIC DNA]</scope>
    <source>
        <strain evidence="1 2">CC-HSB-11</strain>
    </source>
</reference>
<dbReference type="EMBL" id="CP011071">
    <property type="protein sequence ID" value="AKA35247.1"/>
    <property type="molecule type" value="Genomic_DNA"/>
</dbReference>
<dbReference type="HOGENOM" id="CLU_2288371_0_0_10"/>
<dbReference type="Proteomes" id="UP000032726">
    <property type="component" value="Chromosome"/>
</dbReference>
<dbReference type="STRING" id="516051.VC82_1633"/>
<gene>
    <name evidence="1" type="ORF">VC82_1633</name>
</gene>
<dbReference type="OrthoDB" id="726883at2"/>
<dbReference type="KEGG" id="mlt:VC82_1633"/>
<accession>A0A0D5YSH3</accession>
<protein>
    <submittedName>
        <fullName evidence="1">Uncharacterized protein</fullName>
    </submittedName>
</protein>
<dbReference type="AlphaFoldDB" id="A0A0D5YSH3"/>
<sequence length="101" mass="11433">MVEGSANFGYSGPFNEMVLLGVLAIRLKGLHKILEWNGDQMQFTNIGENETMKVVKTFGFEMVDSKPTWNVEHVELDALESATEYIKHTYHNGWSLPDMPA</sequence>
<evidence type="ECO:0000313" key="1">
    <source>
        <dbReference type="EMBL" id="AKA35247.1"/>
    </source>
</evidence>
<keyword evidence="2" id="KW-1185">Reference proteome</keyword>
<dbReference type="RefSeq" id="WP_052698970.1">
    <property type="nucleotide sequence ID" value="NZ_CP011071.1"/>
</dbReference>